<evidence type="ECO:0000313" key="2">
    <source>
        <dbReference type="Proteomes" id="UP001398420"/>
    </source>
</evidence>
<name>A0ABU9LM27_9BACL</name>
<dbReference type="Proteomes" id="UP001398420">
    <property type="component" value="Unassembled WGS sequence"/>
</dbReference>
<organism evidence="1 2">
    <name type="scientific">Kurthia gibsonii</name>
    <dbReference type="NCBI Taxonomy" id="33946"/>
    <lineage>
        <taxon>Bacteria</taxon>
        <taxon>Bacillati</taxon>
        <taxon>Bacillota</taxon>
        <taxon>Bacilli</taxon>
        <taxon>Bacillales</taxon>
        <taxon>Caryophanaceae</taxon>
        <taxon>Kurthia</taxon>
    </lineage>
</organism>
<reference evidence="1 2" key="1">
    <citation type="submission" date="2024-04" db="EMBL/GenBank/DDBJ databases">
        <authorList>
            <person name="Wu Y.S."/>
            <person name="Zhang L."/>
        </authorList>
    </citation>
    <scope>NUCLEOTIDE SEQUENCE [LARGE SCALE GENOMIC DNA]</scope>
    <source>
        <strain evidence="1 2">KG-01</strain>
    </source>
</reference>
<dbReference type="EMBL" id="JBCEWA010000007">
    <property type="protein sequence ID" value="MEL5988873.1"/>
    <property type="molecule type" value="Genomic_DNA"/>
</dbReference>
<evidence type="ECO:0000313" key="1">
    <source>
        <dbReference type="EMBL" id="MEL5988873.1"/>
    </source>
</evidence>
<sequence>MIEKIKTEVVLDFNLGNEEDLKDTIDEMRAYTKEYENDKVSLLSLKEISHDLSSKKRYEIILEIERDTENLGRIYESEEEKLFGFYEDDE</sequence>
<accession>A0ABU9LM27</accession>
<gene>
    <name evidence="1" type="ORF">AAF454_10725</name>
</gene>
<comment type="caution">
    <text evidence="1">The sequence shown here is derived from an EMBL/GenBank/DDBJ whole genome shotgun (WGS) entry which is preliminary data.</text>
</comment>
<keyword evidence="2" id="KW-1185">Reference proteome</keyword>
<dbReference type="RefSeq" id="WP_087680262.1">
    <property type="nucleotide sequence ID" value="NZ_JBCEWA010000007.1"/>
</dbReference>
<proteinExistence type="predicted"/>
<protein>
    <submittedName>
        <fullName evidence="1">Uncharacterized protein</fullName>
    </submittedName>
</protein>